<sequence>MIKRLPILLLALMMALPSVGHAAAHHKRHVHHKVIHRATADNSVKVWVNTNTGIFHFPGQHWYGNTAQGQ</sequence>
<dbReference type="Proteomes" id="UP000287394">
    <property type="component" value="Chromosome"/>
</dbReference>
<keyword evidence="2" id="KW-1185">Reference proteome</keyword>
<reference evidence="1 2" key="1">
    <citation type="journal article" date="2019" name="Int. J. Syst. Evol. Microbiol.">
        <title>Capsulimonas corticalis gen. nov., sp. nov., an aerobic capsulated bacterium, of a novel bacterial order, Capsulimonadales ord. nov., of the class Armatimonadia of the phylum Armatimonadetes.</title>
        <authorList>
            <person name="Li J."/>
            <person name="Kudo C."/>
            <person name="Tonouchi A."/>
        </authorList>
    </citation>
    <scope>NUCLEOTIDE SEQUENCE [LARGE SCALE GENOMIC DNA]</scope>
    <source>
        <strain evidence="1 2">AX-7</strain>
    </source>
</reference>
<organism evidence="1 2">
    <name type="scientific">Capsulimonas corticalis</name>
    <dbReference type="NCBI Taxonomy" id="2219043"/>
    <lineage>
        <taxon>Bacteria</taxon>
        <taxon>Bacillati</taxon>
        <taxon>Armatimonadota</taxon>
        <taxon>Armatimonadia</taxon>
        <taxon>Capsulimonadales</taxon>
        <taxon>Capsulimonadaceae</taxon>
        <taxon>Capsulimonas</taxon>
    </lineage>
</organism>
<dbReference type="OrthoDB" id="8781863at2"/>
<proteinExistence type="predicted"/>
<dbReference type="RefSeq" id="WP_125205984.1">
    <property type="nucleotide sequence ID" value="NZ_AP025739.1"/>
</dbReference>
<accession>A0A402CVY1</accession>
<dbReference type="AlphaFoldDB" id="A0A402CVY1"/>
<evidence type="ECO:0000313" key="1">
    <source>
        <dbReference type="EMBL" id="BDI33978.1"/>
    </source>
</evidence>
<evidence type="ECO:0000313" key="2">
    <source>
        <dbReference type="Proteomes" id="UP000287394"/>
    </source>
</evidence>
<dbReference type="EMBL" id="AP025739">
    <property type="protein sequence ID" value="BDI33978.1"/>
    <property type="molecule type" value="Genomic_DNA"/>
</dbReference>
<dbReference type="KEGG" id="ccot:CCAX7_60290"/>
<name>A0A402CVY1_9BACT</name>
<protein>
    <submittedName>
        <fullName evidence="1">Uncharacterized protein</fullName>
    </submittedName>
</protein>
<gene>
    <name evidence="1" type="ORF">CCAX7_60290</name>
</gene>